<dbReference type="Proteomes" id="UP000644192">
    <property type="component" value="Unassembled WGS sequence"/>
</dbReference>
<dbReference type="EMBL" id="WXZT01000029">
    <property type="protein sequence ID" value="MZZ16645.1"/>
    <property type="molecule type" value="Genomic_DNA"/>
</dbReference>
<name>A0A6B1YFI0_PSEAI</name>
<protein>
    <submittedName>
        <fullName evidence="2">Uncharacterized protein</fullName>
    </submittedName>
</protein>
<reference evidence="2" key="1">
    <citation type="submission" date="2020-01" db="EMBL/GenBank/DDBJ databases">
        <title>Bacteria Cultured from War Wounds Associated with the Conflict in Eastern Ukraine.</title>
        <authorList>
            <person name="Snesrud E."/>
            <person name="Galac M.R."/>
            <person name="Mc Gann P."/>
            <person name="Valentine K."/>
            <person name="Viacheslav K."/>
        </authorList>
    </citation>
    <scope>NUCLEOTIDE SEQUENCE</scope>
    <source>
        <strain evidence="2">VNMU148</strain>
    </source>
</reference>
<sequence>MQIVTPQANHQAGLTLSLVIGVTGSPQALSRLKAKLELAVEDALQDISQQASYELGIEIGRCNIVASISQPERDGSASSMLPKGDSTEHLLAPSGYSSSAPLKAEPCL</sequence>
<comment type="caution">
    <text evidence="2">The sequence shown here is derived from an EMBL/GenBank/DDBJ whole genome shotgun (WGS) entry which is preliminary data.</text>
</comment>
<evidence type="ECO:0000313" key="3">
    <source>
        <dbReference type="Proteomes" id="UP000644192"/>
    </source>
</evidence>
<evidence type="ECO:0000313" key="2">
    <source>
        <dbReference type="EMBL" id="MZZ16645.1"/>
    </source>
</evidence>
<gene>
    <name evidence="2" type="ORF">GUL26_30720</name>
</gene>
<dbReference type="AlphaFoldDB" id="A0A6B1YFI0"/>
<dbReference type="RefSeq" id="WP_121347184.1">
    <property type="nucleotide sequence ID" value="NZ_JAXCPS010000014.1"/>
</dbReference>
<proteinExistence type="predicted"/>
<accession>A0A6B1YFI0</accession>
<feature type="region of interest" description="Disordered" evidence="1">
    <location>
        <begin position="72"/>
        <end position="108"/>
    </location>
</feature>
<organism evidence="2 3">
    <name type="scientific">Pseudomonas aeruginosa</name>
    <dbReference type="NCBI Taxonomy" id="287"/>
    <lineage>
        <taxon>Bacteria</taxon>
        <taxon>Pseudomonadati</taxon>
        <taxon>Pseudomonadota</taxon>
        <taxon>Gammaproteobacteria</taxon>
        <taxon>Pseudomonadales</taxon>
        <taxon>Pseudomonadaceae</taxon>
        <taxon>Pseudomonas</taxon>
    </lineage>
</organism>
<evidence type="ECO:0000256" key="1">
    <source>
        <dbReference type="SAM" id="MobiDB-lite"/>
    </source>
</evidence>